<dbReference type="GO" id="GO:0006139">
    <property type="term" value="P:nucleobase-containing compound metabolic process"/>
    <property type="evidence" value="ECO:0007669"/>
    <property type="project" value="InterPro"/>
</dbReference>
<dbReference type="GO" id="GO:0005524">
    <property type="term" value="F:ATP binding"/>
    <property type="evidence" value="ECO:0007669"/>
    <property type="project" value="InterPro"/>
</dbReference>
<dbReference type="InterPro" id="IPR000850">
    <property type="entry name" value="Adenylat/UMP-CMP_kin"/>
</dbReference>
<dbReference type="SUPFAM" id="SSF52540">
    <property type="entry name" value="P-loop containing nucleoside triphosphate hydrolases"/>
    <property type="match status" value="1"/>
</dbReference>
<evidence type="ECO:0000256" key="1">
    <source>
        <dbReference type="ARBA" id="ARBA00022679"/>
    </source>
</evidence>
<keyword evidence="4" id="KW-0175">Coiled coil</keyword>
<sequence>MDAKRLFLNDIDAHTSKCIAKHLSCCVAGASLSEAAEAETRRDVKGAEGGTFQVVGTVRGRGEGSRSAFALEEYHQLDRGELLDRLLDCDVVIYTITENSDQIEEASWAVGALHEKMDTFTRPKMFILISTVLTWAHSKPVDPDDPEIPFTEDDYRRRKPHPNYKDHISVEKLVVKLGKTSPSQLSTYVVASGLQYGMGETAFHFFFKASWLGQVSRVPIFGDGTNVVPAIHVSDLAGVIQNIIDHKPKPPYLVAVDGSKSALADIVRAIASALGHGKTQNVPREDVFLTRELKQTDIDGVFVDLRMEAAFVRGHFDLRWVSESGIVDNIELVVEEYRQARQLLPIRMCILGPPAVGKSTVAEKICQHYGLHHVKIKEAIAEATMQPELSQEEENRSKEDASSARELLEALKENMEKNGGRLDDQHVISIMKDKLMSKPCQNQGFVLDGFPKSYEQATELFNIDEDETEDTSSKKPLINQKIMPEFVFSLDATDEFLKSRVLNLPENLVEGTSYTQDRFPSRLAKFRDVNAEDESVLNYFDEAEIHPEHIEITSGDDTGYQLVTQKIIEIAGKPRNFGPTTEEVQEEELRKAEARLKQQAAEEAEMERKEAEEAALREARWEEWNSRLAEVRRQEQEVLEAQSASQRSYLMKNVMPTLTRGLVECCKIRPADPVDFLAEYLFKNNPQLE</sequence>
<dbReference type="Gene3D" id="3.40.50.300">
    <property type="entry name" value="P-loop containing nucleotide triphosphate hydrolases"/>
    <property type="match status" value="1"/>
</dbReference>
<dbReference type="Gene3D" id="3.40.50.720">
    <property type="entry name" value="NAD(P)-binding Rossmann-like Domain"/>
    <property type="match status" value="1"/>
</dbReference>
<dbReference type="InterPro" id="IPR007858">
    <property type="entry name" value="Dpy-30_motif"/>
</dbReference>
<dbReference type="InterPro" id="IPR047499">
    <property type="entry name" value="DD_AK7"/>
</dbReference>
<organism evidence="5 6">
    <name type="scientific">Denticeps clupeoides</name>
    <name type="common">denticle herring</name>
    <dbReference type="NCBI Taxonomy" id="299321"/>
    <lineage>
        <taxon>Eukaryota</taxon>
        <taxon>Metazoa</taxon>
        <taxon>Chordata</taxon>
        <taxon>Craniata</taxon>
        <taxon>Vertebrata</taxon>
        <taxon>Euteleostomi</taxon>
        <taxon>Actinopterygii</taxon>
        <taxon>Neopterygii</taxon>
        <taxon>Teleostei</taxon>
        <taxon>Clupei</taxon>
        <taxon>Clupeiformes</taxon>
        <taxon>Denticipitoidei</taxon>
        <taxon>Denticipitidae</taxon>
        <taxon>Denticeps</taxon>
    </lineage>
</organism>
<evidence type="ECO:0000256" key="3">
    <source>
        <dbReference type="ARBA" id="ARBA00022777"/>
    </source>
</evidence>
<dbReference type="RefSeq" id="XP_028825806.1">
    <property type="nucleotide sequence ID" value="XM_028969973.1"/>
</dbReference>
<reference evidence="5 6" key="1">
    <citation type="submission" date="2020-06" db="EMBL/GenBank/DDBJ databases">
        <authorList>
            <consortium name="Wellcome Sanger Institute Data Sharing"/>
        </authorList>
    </citation>
    <scope>NUCLEOTIDE SEQUENCE [LARGE SCALE GENOMIC DNA]</scope>
</reference>
<reference evidence="5" key="2">
    <citation type="submission" date="2025-08" db="UniProtKB">
        <authorList>
            <consortium name="Ensembl"/>
        </authorList>
    </citation>
    <scope>IDENTIFICATION</scope>
</reference>
<evidence type="ECO:0008006" key="7">
    <source>
        <dbReference type="Google" id="ProtNLM"/>
    </source>
</evidence>
<dbReference type="Ensembl" id="ENSDCDT00010000347.1">
    <property type="protein sequence ID" value="ENSDCDP00010000338.1"/>
    <property type="gene ID" value="ENSDCDG00010000157.1"/>
</dbReference>
<dbReference type="Pfam" id="PF05186">
    <property type="entry name" value="Dpy-30"/>
    <property type="match status" value="1"/>
</dbReference>
<name>A0AAY3ZTL6_9TELE</name>
<dbReference type="GeneTree" id="ENSGT00390000015102"/>
<evidence type="ECO:0000313" key="5">
    <source>
        <dbReference type="Ensembl" id="ENSDCDP00010000338.1"/>
    </source>
</evidence>
<dbReference type="GO" id="GO:0019205">
    <property type="term" value="F:nucleobase-containing compound kinase activity"/>
    <property type="evidence" value="ECO:0007669"/>
    <property type="project" value="InterPro"/>
</dbReference>
<dbReference type="Pfam" id="PF00406">
    <property type="entry name" value="ADK"/>
    <property type="match status" value="1"/>
</dbReference>
<evidence type="ECO:0000313" key="6">
    <source>
        <dbReference type="Proteomes" id="UP000694580"/>
    </source>
</evidence>
<dbReference type="CDD" id="cd22967">
    <property type="entry name" value="DD_AK7"/>
    <property type="match status" value="1"/>
</dbReference>
<dbReference type="PANTHER" id="PTHR23359">
    <property type="entry name" value="NUCLEOTIDE KINASE"/>
    <property type="match status" value="1"/>
</dbReference>
<dbReference type="Proteomes" id="UP000694580">
    <property type="component" value="Chromosome 1"/>
</dbReference>
<accession>A0AAY3ZTL6</accession>
<evidence type="ECO:0000256" key="2">
    <source>
        <dbReference type="ARBA" id="ARBA00022741"/>
    </source>
</evidence>
<reference evidence="5" key="3">
    <citation type="submission" date="2025-09" db="UniProtKB">
        <authorList>
            <consortium name="Ensembl"/>
        </authorList>
    </citation>
    <scope>IDENTIFICATION</scope>
</reference>
<dbReference type="GeneID" id="114784513"/>
<dbReference type="InterPro" id="IPR036291">
    <property type="entry name" value="NAD(P)-bd_dom_sf"/>
</dbReference>
<proteinExistence type="predicted"/>
<dbReference type="SUPFAM" id="SSF51735">
    <property type="entry name" value="NAD(P)-binding Rossmann-fold domains"/>
    <property type="match status" value="1"/>
</dbReference>
<protein>
    <recommendedName>
        <fullName evidence="7">Nucleoside-diphosphate kinase</fullName>
    </recommendedName>
</protein>
<keyword evidence="6" id="KW-1185">Reference proteome</keyword>
<dbReference type="AlphaFoldDB" id="A0AAY3ZTL6"/>
<gene>
    <name evidence="5" type="primary">ak7b</name>
</gene>
<dbReference type="PRINTS" id="PR00094">
    <property type="entry name" value="ADENYLTKNASE"/>
</dbReference>
<dbReference type="Gene3D" id="1.20.890.10">
    <property type="entry name" value="cAMP-dependent protein kinase regulatory subunit, dimerization-anchoring domain"/>
    <property type="match status" value="1"/>
</dbReference>
<evidence type="ECO:0000256" key="4">
    <source>
        <dbReference type="SAM" id="Coils"/>
    </source>
</evidence>
<keyword evidence="2" id="KW-0547">Nucleotide-binding</keyword>
<keyword evidence="1" id="KW-0808">Transferase</keyword>
<keyword evidence="3" id="KW-0418">Kinase</keyword>
<feature type="coiled-coil region" evidence="4">
    <location>
        <begin position="582"/>
        <end position="619"/>
    </location>
</feature>
<dbReference type="CDD" id="cd01428">
    <property type="entry name" value="ADK"/>
    <property type="match status" value="1"/>
</dbReference>
<dbReference type="InterPro" id="IPR027417">
    <property type="entry name" value="P-loop_NTPase"/>
</dbReference>